<name>A0AAP9IZT6_PANTH</name>
<evidence type="ECO:0000256" key="7">
    <source>
        <dbReference type="RuleBase" id="RU363032"/>
    </source>
</evidence>
<proteinExistence type="inferred from homology"/>
<dbReference type="InterPro" id="IPR051393">
    <property type="entry name" value="ABC_transporter_permease"/>
</dbReference>
<feature type="transmembrane region" description="Helical" evidence="7">
    <location>
        <begin position="64"/>
        <end position="90"/>
    </location>
</feature>
<dbReference type="EMBL" id="JAMDMM010000018">
    <property type="protein sequence ID" value="MCY9607158.1"/>
    <property type="molecule type" value="Genomic_DNA"/>
</dbReference>
<dbReference type="GO" id="GO:0055085">
    <property type="term" value="P:transmembrane transport"/>
    <property type="evidence" value="ECO:0007669"/>
    <property type="project" value="InterPro"/>
</dbReference>
<evidence type="ECO:0000256" key="5">
    <source>
        <dbReference type="ARBA" id="ARBA00022989"/>
    </source>
</evidence>
<organism evidence="10 11">
    <name type="scientific">Paenibacillus thiaminolyticus</name>
    <name type="common">Bacillus thiaminolyticus</name>
    <dbReference type="NCBI Taxonomy" id="49283"/>
    <lineage>
        <taxon>Bacteria</taxon>
        <taxon>Bacillati</taxon>
        <taxon>Bacillota</taxon>
        <taxon>Bacilli</taxon>
        <taxon>Bacillales</taxon>
        <taxon>Paenibacillaceae</taxon>
        <taxon>Paenibacillus</taxon>
    </lineage>
</organism>
<dbReference type="Gene3D" id="1.10.3720.10">
    <property type="entry name" value="MetI-like"/>
    <property type="match status" value="1"/>
</dbReference>
<keyword evidence="2 7" id="KW-0813">Transport</keyword>
<dbReference type="Pfam" id="PF00528">
    <property type="entry name" value="BPD_transp_1"/>
    <property type="match status" value="1"/>
</dbReference>
<dbReference type="SUPFAM" id="SSF160964">
    <property type="entry name" value="MalF N-terminal region-like"/>
    <property type="match status" value="1"/>
</dbReference>
<reference evidence="9 12" key="2">
    <citation type="submission" date="2022-05" db="EMBL/GenBank/DDBJ databases">
        <title>Genome Sequencing of Bee-Associated Microbes.</title>
        <authorList>
            <person name="Dunlap C."/>
        </authorList>
    </citation>
    <scope>NUCLEOTIDE SEQUENCE [LARGE SCALE GENOMIC DNA]</scope>
    <source>
        <strain evidence="9 12">NRRL B-14613</strain>
    </source>
</reference>
<dbReference type="RefSeq" id="WP_087440554.1">
    <property type="nucleotide sequence ID" value="NZ_CABMNB010000006.1"/>
</dbReference>
<evidence type="ECO:0000256" key="1">
    <source>
        <dbReference type="ARBA" id="ARBA00004651"/>
    </source>
</evidence>
<dbReference type="GO" id="GO:0005886">
    <property type="term" value="C:plasma membrane"/>
    <property type="evidence" value="ECO:0007669"/>
    <property type="project" value="UniProtKB-SubCell"/>
</dbReference>
<keyword evidence="3" id="KW-1003">Cell membrane</keyword>
<evidence type="ECO:0000256" key="6">
    <source>
        <dbReference type="ARBA" id="ARBA00023136"/>
    </source>
</evidence>
<dbReference type="EMBL" id="CP041405">
    <property type="protein sequence ID" value="QDM42607.1"/>
    <property type="molecule type" value="Genomic_DNA"/>
</dbReference>
<dbReference type="PROSITE" id="PS50928">
    <property type="entry name" value="ABC_TM1"/>
    <property type="match status" value="1"/>
</dbReference>
<reference evidence="10 11" key="1">
    <citation type="submission" date="2019-07" db="EMBL/GenBank/DDBJ databases">
        <title>Paenibacillus thiaminolyticus NRRL B-4156.</title>
        <authorList>
            <person name="Hehnly C."/>
            <person name="Zhang L."/>
        </authorList>
    </citation>
    <scope>NUCLEOTIDE SEQUENCE [LARGE SCALE GENOMIC DNA]</scope>
    <source>
        <strain evidence="10 11">NRRL B-4156</strain>
    </source>
</reference>
<evidence type="ECO:0000256" key="2">
    <source>
        <dbReference type="ARBA" id="ARBA00022448"/>
    </source>
</evidence>
<evidence type="ECO:0000313" key="10">
    <source>
        <dbReference type="EMBL" id="QDM42607.1"/>
    </source>
</evidence>
<dbReference type="Proteomes" id="UP001209276">
    <property type="component" value="Unassembled WGS sequence"/>
</dbReference>
<dbReference type="PANTHER" id="PTHR30193:SF1">
    <property type="entry name" value="ABC TRANSPORTER PERMEASE PROTEIN YESP-RELATED"/>
    <property type="match status" value="1"/>
</dbReference>
<dbReference type="CDD" id="cd06261">
    <property type="entry name" value="TM_PBP2"/>
    <property type="match status" value="1"/>
</dbReference>
<keyword evidence="5 7" id="KW-1133">Transmembrane helix</keyword>
<comment type="subcellular location">
    <subcellularLocation>
        <location evidence="1 7">Cell membrane</location>
        <topology evidence="1 7">Multi-pass membrane protein</topology>
    </subcellularLocation>
</comment>
<accession>A0AAP9IZT6</accession>
<feature type="transmembrane region" description="Helical" evidence="7">
    <location>
        <begin position="12"/>
        <end position="35"/>
    </location>
</feature>
<keyword evidence="12" id="KW-1185">Reference proteome</keyword>
<evidence type="ECO:0000313" key="12">
    <source>
        <dbReference type="Proteomes" id="UP001209276"/>
    </source>
</evidence>
<dbReference type="AlphaFoldDB" id="A0AAP9IZT6"/>
<keyword evidence="4 7" id="KW-0812">Transmembrane</keyword>
<evidence type="ECO:0000313" key="9">
    <source>
        <dbReference type="EMBL" id="MCY9607158.1"/>
    </source>
</evidence>
<dbReference type="Proteomes" id="UP000315377">
    <property type="component" value="Chromosome"/>
</dbReference>
<evidence type="ECO:0000256" key="4">
    <source>
        <dbReference type="ARBA" id="ARBA00022692"/>
    </source>
</evidence>
<feature type="transmembrane region" description="Helical" evidence="7">
    <location>
        <begin position="201"/>
        <end position="220"/>
    </location>
</feature>
<feature type="transmembrane region" description="Helical" evidence="7">
    <location>
        <begin position="258"/>
        <end position="284"/>
    </location>
</feature>
<protein>
    <submittedName>
        <fullName evidence="10">Sugar ABC transporter permease</fullName>
    </submittedName>
</protein>
<feature type="transmembrane region" description="Helical" evidence="7">
    <location>
        <begin position="102"/>
        <end position="122"/>
    </location>
</feature>
<feature type="domain" description="ABC transmembrane type-1" evidence="8">
    <location>
        <begin position="65"/>
        <end position="274"/>
    </location>
</feature>
<dbReference type="InterPro" id="IPR000515">
    <property type="entry name" value="MetI-like"/>
</dbReference>
<dbReference type="GeneID" id="76994971"/>
<feature type="transmembrane region" description="Helical" evidence="7">
    <location>
        <begin position="152"/>
        <end position="172"/>
    </location>
</feature>
<dbReference type="InterPro" id="IPR035906">
    <property type="entry name" value="MetI-like_sf"/>
</dbReference>
<gene>
    <name evidence="10" type="ORF">FLT43_03115</name>
    <name evidence="9" type="ORF">M5W83_08345</name>
</gene>
<evidence type="ECO:0000256" key="3">
    <source>
        <dbReference type="ARBA" id="ARBA00022475"/>
    </source>
</evidence>
<evidence type="ECO:0000313" key="11">
    <source>
        <dbReference type="Proteomes" id="UP000315377"/>
    </source>
</evidence>
<dbReference type="SUPFAM" id="SSF161098">
    <property type="entry name" value="MetI-like"/>
    <property type="match status" value="1"/>
</dbReference>
<sequence length="300" mass="33461">MRLKQNMGYIYIMPWILGFFIFTVAPLGFAFYIGLTEWDTFNSPTFVGLDNYIALFKDENFLKALWVTIRFAVISVPLGIATSLLIACLVNSKVRGVGFFRTALYLPAVVSGVSISLLWKWILDKDFGLINLVLSKFGIAPLGWLSDPDLVLPSYLMMVVWGAGGGMLTYLAGLQDIPSHLYEAAEIDGANMFQKFKAVTLPMLTPVIFYNLVMGIVGAMRKFSDAYIIGGAENEGRFYMVYLYENAFNYLKMGYATAMGWILFVIILVLTLLVFKSSSAWVFYSAEVKKKAKKGKGAPC</sequence>
<evidence type="ECO:0000259" key="8">
    <source>
        <dbReference type="PROSITE" id="PS50928"/>
    </source>
</evidence>
<comment type="similarity">
    <text evidence="7">Belongs to the binding-protein-dependent transport system permease family.</text>
</comment>
<keyword evidence="6 7" id="KW-0472">Membrane</keyword>
<dbReference type="PANTHER" id="PTHR30193">
    <property type="entry name" value="ABC TRANSPORTER PERMEASE PROTEIN"/>
    <property type="match status" value="1"/>
</dbReference>